<dbReference type="Gene3D" id="2.60.40.10">
    <property type="entry name" value="Immunoglobulins"/>
    <property type="match status" value="1"/>
</dbReference>
<comment type="caution">
    <text evidence="1">The sequence shown here is derived from an EMBL/GenBank/DDBJ whole genome shotgun (WGS) entry which is preliminary data.</text>
</comment>
<dbReference type="InterPro" id="IPR013783">
    <property type="entry name" value="Ig-like_fold"/>
</dbReference>
<dbReference type="CDD" id="cd00063">
    <property type="entry name" value="FN3"/>
    <property type="match status" value="1"/>
</dbReference>
<evidence type="ECO:0008006" key="3">
    <source>
        <dbReference type="Google" id="ProtNLM"/>
    </source>
</evidence>
<organism evidence="1 2">
    <name type="scientific">Niastella koreensis</name>
    <dbReference type="NCBI Taxonomy" id="354356"/>
    <lineage>
        <taxon>Bacteria</taxon>
        <taxon>Pseudomonadati</taxon>
        <taxon>Bacteroidota</taxon>
        <taxon>Chitinophagia</taxon>
        <taxon>Chitinophagales</taxon>
        <taxon>Chitinophagaceae</taxon>
        <taxon>Niastella</taxon>
    </lineage>
</organism>
<accession>A0ABX3NZY9</accession>
<gene>
    <name evidence="1" type="ORF">A4D02_26195</name>
</gene>
<reference evidence="1 2" key="1">
    <citation type="submission" date="2016-04" db="EMBL/GenBank/DDBJ databases">
        <authorList>
            <person name="Chen L."/>
            <person name="Zhuang W."/>
            <person name="Wang G."/>
        </authorList>
    </citation>
    <scope>NUCLEOTIDE SEQUENCE [LARGE SCALE GENOMIC DNA]</scope>
    <source>
        <strain evidence="2">GR20</strain>
    </source>
</reference>
<dbReference type="InterPro" id="IPR003961">
    <property type="entry name" value="FN3_dom"/>
</dbReference>
<dbReference type="SUPFAM" id="SSF49265">
    <property type="entry name" value="Fibronectin type III"/>
    <property type="match status" value="1"/>
</dbReference>
<dbReference type="Proteomes" id="UP000192277">
    <property type="component" value="Unassembled WGS sequence"/>
</dbReference>
<dbReference type="RefSeq" id="WP_014219688.1">
    <property type="nucleotide sequence ID" value="NZ_LWBO01000005.1"/>
</dbReference>
<evidence type="ECO:0000313" key="1">
    <source>
        <dbReference type="EMBL" id="OQP51606.1"/>
    </source>
</evidence>
<name>A0ABX3NZY9_9BACT</name>
<dbReference type="InterPro" id="IPR036116">
    <property type="entry name" value="FN3_sf"/>
</dbReference>
<evidence type="ECO:0000313" key="2">
    <source>
        <dbReference type="Proteomes" id="UP000192277"/>
    </source>
</evidence>
<dbReference type="EMBL" id="LWBO01000005">
    <property type="protein sequence ID" value="OQP51606.1"/>
    <property type="molecule type" value="Genomic_DNA"/>
</dbReference>
<sequence>MNHQITNGFKQMPDNDLISFGYDVKTGMTGNPVFTAPPAALGTLEKVLPEYQSAITGARGGDEKMRFVRNAKRAEVIALLAELAAYVTAICNGDPALLVSSGFRLRKARGATLLSSIKELKVTIDQAGEAVTLIKRVPGAKAYIHQYTTDPLTGDNVWINQVTTDLSYTFTGLKSKEKYWFQVIAVGLNGQKAASPLVARIIQG</sequence>
<protein>
    <recommendedName>
        <fullName evidence="3">Fibronectin type-III domain-containing protein</fullName>
    </recommendedName>
</protein>
<proteinExistence type="predicted"/>
<keyword evidence="2" id="KW-1185">Reference proteome</keyword>